<proteinExistence type="predicted"/>
<sequence>SDQYRGITNNALKKAKEKGTFNQYNYLEVGKQLCYFHYLNIIEPDRNKLSANRMRNTNIQNNTTTSDKRQERKKRNNLKYKLAVLNEEIDVMCLPIGYTTGVLLLPELCDDCYKKLDDDGSGTNINSFLQRLEKGADTFSENDGFEEELQNLEEDTEEHENIQERDINLQNALEDIDKW</sequence>
<name>A0A9N9HNL2_9GLOM</name>
<accession>A0A9N9HNL2</accession>
<comment type="caution">
    <text evidence="2">The sequence shown here is derived from an EMBL/GenBank/DDBJ whole genome shotgun (WGS) entry which is preliminary data.</text>
</comment>
<feature type="region of interest" description="Disordered" evidence="1">
    <location>
        <begin position="54"/>
        <end position="73"/>
    </location>
</feature>
<evidence type="ECO:0000313" key="2">
    <source>
        <dbReference type="EMBL" id="CAG8698064.1"/>
    </source>
</evidence>
<dbReference type="OrthoDB" id="2439320at2759"/>
<feature type="compositionally biased region" description="Polar residues" evidence="1">
    <location>
        <begin position="54"/>
        <end position="65"/>
    </location>
</feature>
<evidence type="ECO:0000256" key="1">
    <source>
        <dbReference type="SAM" id="MobiDB-lite"/>
    </source>
</evidence>
<organism evidence="2 3">
    <name type="scientific">Funneliformis caledonium</name>
    <dbReference type="NCBI Taxonomy" id="1117310"/>
    <lineage>
        <taxon>Eukaryota</taxon>
        <taxon>Fungi</taxon>
        <taxon>Fungi incertae sedis</taxon>
        <taxon>Mucoromycota</taxon>
        <taxon>Glomeromycotina</taxon>
        <taxon>Glomeromycetes</taxon>
        <taxon>Glomerales</taxon>
        <taxon>Glomeraceae</taxon>
        <taxon>Funneliformis</taxon>
    </lineage>
</organism>
<gene>
    <name evidence="2" type="ORF">FCALED_LOCUS13331</name>
</gene>
<dbReference type="EMBL" id="CAJVPQ010007562">
    <property type="protein sequence ID" value="CAG8698064.1"/>
    <property type="molecule type" value="Genomic_DNA"/>
</dbReference>
<protein>
    <submittedName>
        <fullName evidence="2">13657_t:CDS:1</fullName>
    </submittedName>
</protein>
<evidence type="ECO:0000313" key="3">
    <source>
        <dbReference type="Proteomes" id="UP000789570"/>
    </source>
</evidence>
<reference evidence="2" key="1">
    <citation type="submission" date="2021-06" db="EMBL/GenBank/DDBJ databases">
        <authorList>
            <person name="Kallberg Y."/>
            <person name="Tangrot J."/>
            <person name="Rosling A."/>
        </authorList>
    </citation>
    <scope>NUCLEOTIDE SEQUENCE</scope>
    <source>
        <strain evidence="2">UK204</strain>
    </source>
</reference>
<dbReference type="Proteomes" id="UP000789570">
    <property type="component" value="Unassembled WGS sequence"/>
</dbReference>
<dbReference type="AlphaFoldDB" id="A0A9N9HNL2"/>
<feature type="non-terminal residue" evidence="2">
    <location>
        <position position="179"/>
    </location>
</feature>
<keyword evidence="3" id="KW-1185">Reference proteome</keyword>